<feature type="compositionally biased region" description="Polar residues" evidence="1">
    <location>
        <begin position="188"/>
        <end position="199"/>
    </location>
</feature>
<organism evidence="2 3">
    <name type="scientific">Trematosphaeria pertusa</name>
    <dbReference type="NCBI Taxonomy" id="390896"/>
    <lineage>
        <taxon>Eukaryota</taxon>
        <taxon>Fungi</taxon>
        <taxon>Dikarya</taxon>
        <taxon>Ascomycota</taxon>
        <taxon>Pezizomycotina</taxon>
        <taxon>Dothideomycetes</taxon>
        <taxon>Pleosporomycetidae</taxon>
        <taxon>Pleosporales</taxon>
        <taxon>Massarineae</taxon>
        <taxon>Trematosphaeriaceae</taxon>
        <taxon>Trematosphaeria</taxon>
    </lineage>
</organism>
<protein>
    <submittedName>
        <fullName evidence="2">Uncharacterized protein</fullName>
    </submittedName>
</protein>
<feature type="compositionally biased region" description="Acidic residues" evidence="1">
    <location>
        <begin position="209"/>
        <end position="220"/>
    </location>
</feature>
<reference evidence="2" key="1">
    <citation type="journal article" date="2020" name="Stud. Mycol.">
        <title>101 Dothideomycetes genomes: a test case for predicting lifestyles and emergence of pathogens.</title>
        <authorList>
            <person name="Haridas S."/>
            <person name="Albert R."/>
            <person name="Binder M."/>
            <person name="Bloem J."/>
            <person name="Labutti K."/>
            <person name="Salamov A."/>
            <person name="Andreopoulos B."/>
            <person name="Baker S."/>
            <person name="Barry K."/>
            <person name="Bills G."/>
            <person name="Bluhm B."/>
            <person name="Cannon C."/>
            <person name="Castanera R."/>
            <person name="Culley D."/>
            <person name="Daum C."/>
            <person name="Ezra D."/>
            <person name="Gonzalez J."/>
            <person name="Henrissat B."/>
            <person name="Kuo A."/>
            <person name="Liang C."/>
            <person name="Lipzen A."/>
            <person name="Lutzoni F."/>
            <person name="Magnuson J."/>
            <person name="Mondo S."/>
            <person name="Nolan M."/>
            <person name="Ohm R."/>
            <person name="Pangilinan J."/>
            <person name="Park H.-J."/>
            <person name="Ramirez L."/>
            <person name="Alfaro M."/>
            <person name="Sun H."/>
            <person name="Tritt A."/>
            <person name="Yoshinaga Y."/>
            <person name="Zwiers L.-H."/>
            <person name="Turgeon B."/>
            <person name="Goodwin S."/>
            <person name="Spatafora J."/>
            <person name="Crous P."/>
            <person name="Grigoriev I."/>
        </authorList>
    </citation>
    <scope>NUCLEOTIDE SEQUENCE</scope>
    <source>
        <strain evidence="2">CBS 122368</strain>
    </source>
</reference>
<evidence type="ECO:0000256" key="1">
    <source>
        <dbReference type="SAM" id="MobiDB-lite"/>
    </source>
</evidence>
<feature type="region of interest" description="Disordered" evidence="1">
    <location>
        <begin position="121"/>
        <end position="230"/>
    </location>
</feature>
<dbReference type="Proteomes" id="UP000800094">
    <property type="component" value="Unassembled WGS sequence"/>
</dbReference>
<dbReference type="EMBL" id="ML987194">
    <property type="protein sequence ID" value="KAF2250182.1"/>
    <property type="molecule type" value="Genomic_DNA"/>
</dbReference>
<evidence type="ECO:0000313" key="2">
    <source>
        <dbReference type="EMBL" id="KAF2250182.1"/>
    </source>
</evidence>
<gene>
    <name evidence="2" type="ORF">BU26DRAFT_564059</name>
</gene>
<sequence length="315" mass="34708">MSSQTPDEICAEIAQNWSLQDAADALPGRLQPSRTKDATAWPLSLLENLQELSRLAPDKLKEVQIKLGDRIDFRRAHRTSREQWVIASDIPHVIRQYRPPQPRLRDNAALLIADPAAVRRSGRLAKKNNPDSSVGPVPLAQAPSGPHGSSRKRRRGEEDESHVDASSPRKRTRKQHKAAVDTPDYPSNDASTGMENGNEVTGVRRSDADDAPEADQDLTPDDSLSQAGPGTVDQIAEGISVLSFGKRYPIPANATIDEEIELLEIQQKMERDHAAARDGKLEYKIKVARIRKRLLEEPTSAGVKGVNGDPLRKCV</sequence>
<name>A0A6A6IJX5_9PLEO</name>
<proteinExistence type="predicted"/>
<dbReference type="GeneID" id="54586574"/>
<dbReference type="RefSeq" id="XP_033685186.1">
    <property type="nucleotide sequence ID" value="XM_033833244.1"/>
</dbReference>
<accession>A0A6A6IJX5</accession>
<keyword evidence="3" id="KW-1185">Reference proteome</keyword>
<evidence type="ECO:0000313" key="3">
    <source>
        <dbReference type="Proteomes" id="UP000800094"/>
    </source>
</evidence>
<feature type="compositionally biased region" description="Basic residues" evidence="1">
    <location>
        <begin position="168"/>
        <end position="177"/>
    </location>
</feature>
<dbReference type="AlphaFoldDB" id="A0A6A6IJX5"/>